<keyword evidence="6" id="KW-0067">ATP-binding</keyword>
<dbReference type="InterPro" id="IPR029151">
    <property type="entry name" value="Sensor-like_sf"/>
</dbReference>
<dbReference type="PANTHER" id="PTHR44757:SF2">
    <property type="entry name" value="BIOFILM ARCHITECTURE MAINTENANCE PROTEIN MBAA"/>
    <property type="match status" value="1"/>
</dbReference>
<organism evidence="10 11">
    <name type="scientific">Candidatus Magnetaquiglobus chichijimensis</name>
    <dbReference type="NCBI Taxonomy" id="3141448"/>
    <lineage>
        <taxon>Bacteria</taxon>
        <taxon>Pseudomonadati</taxon>
        <taxon>Pseudomonadota</taxon>
        <taxon>Magnetococcia</taxon>
        <taxon>Magnetococcales</taxon>
        <taxon>Candidatus Magnetaquicoccaceae</taxon>
        <taxon>Candidatus Magnetaquiglobus</taxon>
    </lineage>
</organism>
<evidence type="ECO:0000259" key="8">
    <source>
        <dbReference type="PROSITE" id="PS50112"/>
    </source>
</evidence>
<protein>
    <submittedName>
        <fullName evidence="10">Uncharacterized protein</fullName>
    </submittedName>
</protein>
<dbReference type="SMART" id="SM00091">
    <property type="entry name" value="PAS"/>
    <property type="match status" value="1"/>
</dbReference>
<dbReference type="InterPro" id="IPR035965">
    <property type="entry name" value="PAS-like_dom_sf"/>
</dbReference>
<dbReference type="RefSeq" id="WP_420905272.1">
    <property type="nucleotide sequence ID" value="NZ_BAAFGK010000004.1"/>
</dbReference>
<reference evidence="10 11" key="1">
    <citation type="submission" date="2024-05" db="EMBL/GenBank/DDBJ databases">
        <authorList>
            <consortium name="Candidatus Magnetaquicoccaceae bacterium FCR-1 genome sequencing consortium"/>
            <person name="Shimoshige H."/>
            <person name="Shimamura S."/>
            <person name="Taoka A."/>
            <person name="Kobayashi H."/>
            <person name="Maekawa T."/>
        </authorList>
    </citation>
    <scope>NUCLEOTIDE SEQUENCE [LARGE SCALE GENOMIC DNA]</scope>
    <source>
        <strain evidence="10 11">FCR-1</strain>
    </source>
</reference>
<evidence type="ECO:0000256" key="6">
    <source>
        <dbReference type="ARBA" id="ARBA00022840"/>
    </source>
</evidence>
<keyword evidence="5" id="KW-0418">Kinase</keyword>
<sequence length="701" mass="77832">MNRFTAWVATHPRWSWSWILLMSFGIAWSAGEHLRAMQERERIALLELHAERTAVEMLALTMNGNLMGSVAMLGLVEPQVKRDARLESRPNDPDFISMLESVGRSHGAEGVFVVGTNGVVRSSWDDSNKPSTGIDVRFRPYFKMALQGKQSIYAAISLATGRRAIYFASPVFGTQNVAAEKIGAMVARSDPQSIDKLLSKQSDVTLLLSPQGVVFSSNHPEWISWLDHPPTPERLKAIRDLKQFGALFENRQPDVLPLRPEPGFIEYEGNRHAVASAKVPWNDPSGDWRLVLVENLERSAPIEGRLGRMIASGLGALVMLWMIFKVLRGHHAQGVAGSKLQIYAARQEHSARHKSRLAQMSVRMQQAKGIQELTRIFLSEAHALLGVYRGVIYVRNRPGSDTLRLEGAFGVDREVPRLLLEGDGLLGQCAHEGRPVILTPPEGYWGKIRSGLGETTPDSLAILPIRLGDVVLGVVELATLGADEEQSAAMRDEMVAMLALNLEIQRRNRDAEEILAATAEAERTKAGQLVFQQALLDTIPYPLFYKGVDTRFMGFNRAYEDAFGVKRAQLIGKRVGDLEYLPEADRNAYQAEDESVIATGTTVRREVSMPYADGQIHDTIYYASGFRLPDGSSGGMVGTFIDISELRNAERKLMHMSDRGFNLLAKRYEEQTRTLRDEVNELALALGRPPPYGPDDAEIAP</sequence>
<evidence type="ECO:0000313" key="11">
    <source>
        <dbReference type="Proteomes" id="UP001628193"/>
    </source>
</evidence>
<evidence type="ECO:0000256" key="3">
    <source>
        <dbReference type="ARBA" id="ARBA00022679"/>
    </source>
</evidence>
<proteinExistence type="predicted"/>
<gene>
    <name evidence="10" type="ORF">SIID45300_01911</name>
</gene>
<dbReference type="InterPro" id="IPR003018">
    <property type="entry name" value="GAF"/>
</dbReference>
<evidence type="ECO:0000256" key="7">
    <source>
        <dbReference type="ARBA" id="ARBA00023012"/>
    </source>
</evidence>
<dbReference type="PANTHER" id="PTHR44757">
    <property type="entry name" value="DIGUANYLATE CYCLASE DGCP"/>
    <property type="match status" value="1"/>
</dbReference>
<dbReference type="Proteomes" id="UP001628193">
    <property type="component" value="Unassembled WGS sequence"/>
</dbReference>
<dbReference type="SUPFAM" id="SSF55781">
    <property type="entry name" value="GAF domain-like"/>
    <property type="match status" value="1"/>
</dbReference>
<dbReference type="SUPFAM" id="SSF103190">
    <property type="entry name" value="Sensory domain-like"/>
    <property type="match status" value="1"/>
</dbReference>
<dbReference type="InterPro" id="IPR000014">
    <property type="entry name" value="PAS"/>
</dbReference>
<dbReference type="Pfam" id="PF08448">
    <property type="entry name" value="PAS_4"/>
    <property type="match status" value="1"/>
</dbReference>
<reference evidence="10 11" key="2">
    <citation type="submission" date="2024-09" db="EMBL/GenBank/DDBJ databases">
        <title>Draft genome sequence of Candidatus Magnetaquicoccaceae bacterium FCR-1.</title>
        <authorList>
            <person name="Shimoshige H."/>
            <person name="Shimamura S."/>
            <person name="Taoka A."/>
            <person name="Kobayashi H."/>
            <person name="Maekawa T."/>
        </authorList>
    </citation>
    <scope>NUCLEOTIDE SEQUENCE [LARGE SCALE GENOMIC DNA]</scope>
    <source>
        <strain evidence="10 11">FCR-1</strain>
    </source>
</reference>
<keyword evidence="7" id="KW-0902">Two-component regulatory system</keyword>
<evidence type="ECO:0000256" key="2">
    <source>
        <dbReference type="ARBA" id="ARBA00022553"/>
    </source>
</evidence>
<dbReference type="PROSITE" id="PS50113">
    <property type="entry name" value="PAC"/>
    <property type="match status" value="1"/>
</dbReference>
<evidence type="ECO:0000256" key="5">
    <source>
        <dbReference type="ARBA" id="ARBA00022777"/>
    </source>
</evidence>
<evidence type="ECO:0000256" key="1">
    <source>
        <dbReference type="ARBA" id="ARBA00004370"/>
    </source>
</evidence>
<accession>A0ABQ0C9N0</accession>
<keyword evidence="4" id="KW-0547">Nucleotide-binding</keyword>
<dbReference type="Pfam" id="PF13185">
    <property type="entry name" value="GAF_2"/>
    <property type="match status" value="1"/>
</dbReference>
<feature type="domain" description="PAC" evidence="9">
    <location>
        <begin position="603"/>
        <end position="655"/>
    </location>
</feature>
<dbReference type="PROSITE" id="PS50112">
    <property type="entry name" value="PAS"/>
    <property type="match status" value="1"/>
</dbReference>
<feature type="domain" description="PAS" evidence="8">
    <location>
        <begin position="535"/>
        <end position="600"/>
    </location>
</feature>
<dbReference type="EMBL" id="BAAFGK010000004">
    <property type="protein sequence ID" value="GAB0057580.1"/>
    <property type="molecule type" value="Genomic_DNA"/>
</dbReference>
<dbReference type="CDD" id="cd00130">
    <property type="entry name" value="PAS"/>
    <property type="match status" value="1"/>
</dbReference>
<keyword evidence="11" id="KW-1185">Reference proteome</keyword>
<dbReference type="NCBIfam" id="TIGR00229">
    <property type="entry name" value="sensory_box"/>
    <property type="match status" value="1"/>
</dbReference>
<dbReference type="Gene3D" id="3.30.450.20">
    <property type="entry name" value="PAS domain"/>
    <property type="match status" value="2"/>
</dbReference>
<dbReference type="InterPro" id="IPR052155">
    <property type="entry name" value="Biofilm_reg_signaling"/>
</dbReference>
<dbReference type="Gene3D" id="3.30.450.40">
    <property type="match status" value="1"/>
</dbReference>
<dbReference type="InterPro" id="IPR013656">
    <property type="entry name" value="PAS_4"/>
</dbReference>
<dbReference type="InterPro" id="IPR000700">
    <property type="entry name" value="PAS-assoc_C"/>
</dbReference>
<evidence type="ECO:0000256" key="4">
    <source>
        <dbReference type="ARBA" id="ARBA00022741"/>
    </source>
</evidence>
<name>A0ABQ0C9N0_9PROT</name>
<keyword evidence="2" id="KW-0597">Phosphoprotein</keyword>
<keyword evidence="3" id="KW-0808">Transferase</keyword>
<evidence type="ECO:0000313" key="10">
    <source>
        <dbReference type="EMBL" id="GAB0057580.1"/>
    </source>
</evidence>
<dbReference type="SUPFAM" id="SSF55785">
    <property type="entry name" value="PYP-like sensor domain (PAS domain)"/>
    <property type="match status" value="1"/>
</dbReference>
<evidence type="ECO:0000259" key="9">
    <source>
        <dbReference type="PROSITE" id="PS50113"/>
    </source>
</evidence>
<dbReference type="InterPro" id="IPR029016">
    <property type="entry name" value="GAF-like_dom_sf"/>
</dbReference>
<comment type="subcellular location">
    <subcellularLocation>
        <location evidence="1">Membrane</location>
    </subcellularLocation>
</comment>
<comment type="caution">
    <text evidence="10">The sequence shown here is derived from an EMBL/GenBank/DDBJ whole genome shotgun (WGS) entry which is preliminary data.</text>
</comment>